<accession>A0AAD6NCI7</accession>
<feature type="compositionally biased region" description="Polar residues" evidence="1">
    <location>
        <begin position="310"/>
        <end position="326"/>
    </location>
</feature>
<feature type="region of interest" description="Disordered" evidence="1">
    <location>
        <begin position="89"/>
        <end position="111"/>
    </location>
</feature>
<dbReference type="PROSITE" id="PS00028">
    <property type="entry name" value="ZINC_FINGER_C2H2_1"/>
    <property type="match status" value="1"/>
</dbReference>
<evidence type="ECO:0000313" key="3">
    <source>
        <dbReference type="EMBL" id="KAJ6048123.1"/>
    </source>
</evidence>
<dbReference type="EMBL" id="JAQJZL010000003">
    <property type="protein sequence ID" value="KAJ6048123.1"/>
    <property type="molecule type" value="Genomic_DNA"/>
</dbReference>
<name>A0AAD6NCI7_PENCN</name>
<organism evidence="3 4">
    <name type="scientific">Penicillium canescens</name>
    <dbReference type="NCBI Taxonomy" id="5083"/>
    <lineage>
        <taxon>Eukaryota</taxon>
        <taxon>Fungi</taxon>
        <taxon>Dikarya</taxon>
        <taxon>Ascomycota</taxon>
        <taxon>Pezizomycotina</taxon>
        <taxon>Eurotiomycetes</taxon>
        <taxon>Eurotiomycetidae</taxon>
        <taxon>Eurotiales</taxon>
        <taxon>Aspergillaceae</taxon>
        <taxon>Penicillium</taxon>
    </lineage>
</organism>
<feature type="compositionally biased region" description="Polar residues" evidence="1">
    <location>
        <begin position="717"/>
        <end position="743"/>
    </location>
</feature>
<feature type="compositionally biased region" description="Low complexity" evidence="1">
    <location>
        <begin position="190"/>
        <end position="206"/>
    </location>
</feature>
<evidence type="ECO:0000256" key="1">
    <source>
        <dbReference type="SAM" id="MobiDB-lite"/>
    </source>
</evidence>
<sequence length="956" mass="104041">MRVESGSILSRTSAILAAELFSSDKLHADQINQNQAAYQNQDASDRGDSHGYQHPVFHPAFDDAAAQAAQAALTYRQSQLQKPVSYIRSSNPAAVSRPSAQPPVASQPINSSNINWRHYQHMGQLQNPWTLTPQISGPESRQPIPNNQIRVAHIQQPSQQQYWPAATLQSSRYESRQSILINQNRPNHYQQQSQQQYQPLITQQSSGQNAEHQPTPNNQNRPVYIQNSSHVQPQPLDNHNRPPNNQNRPQPRSAMSEFSPLHQATDSNHLISSSTSGNAPGPVARSAPMVSQPSTDSNKRTFYALPAPQYHQQTQSPQTSGQNDTEVQPPAKVRRLDNGSGNVASQQPAPVKSSSNQHLSKAPIAHKPSRKATKYREDLVKPIRLCDALAKESYNPATIARDILIASGRHPTMKGLNHHLRALKANISQVDSNSDLATFRWDLVDVEQDPSTVPPARTASAGSIPQQQHIPPPGPIFAPRPVSRPSPVPPQNSVPPSGSVPTSKFSPAEFISQRSVPPAISAPPPGAVPPVRAPYLLEPTQRSVSNSSTPTQRPLPGPGAPRDSNPSPRDHDNSPHVPAISVPRDTPSTRSARIDARTPPGGLSSWGALPFQPPTYHSPKRATDPSEFPSGLPRLDPVPAPPSFSDRTAPVSQSPLPTQTTKPVQPPPTPAEQTPKVTPSSGKGPRANKQTKAKSTNPVASNQPAPVEVAIQVTPKAKSTTTFQTSSKATPNSVTTSSQNNNPKLPRPQVVIPPSPGKMQQKRKPGRPPKAKSGSAMIEVAIPRTQPVNYLVFHCRWKDCAAELHNMDALRSHVSKVHIPHDLRCQWKDCEDQELRPAQRLFQHMADTHFAKMAWELGDGPTVPKTGDSAEASINVADPSARKGTMALPVDEHQVKAFSNAHGTSTERLKARDLFRAGQQWKQRTGPALGPSDSPSSTPERQANLDCDEVCYISID</sequence>
<feature type="compositionally biased region" description="Pro residues" evidence="1">
    <location>
        <begin position="470"/>
        <end position="493"/>
    </location>
</feature>
<dbReference type="Proteomes" id="UP001219568">
    <property type="component" value="Unassembled WGS sequence"/>
</dbReference>
<feature type="compositionally biased region" description="Polar residues" evidence="1">
    <location>
        <begin position="339"/>
        <end position="359"/>
    </location>
</feature>
<feature type="compositionally biased region" description="Low complexity" evidence="1">
    <location>
        <begin position="241"/>
        <end position="252"/>
    </location>
</feature>
<evidence type="ECO:0000313" key="4">
    <source>
        <dbReference type="Proteomes" id="UP001219568"/>
    </source>
</evidence>
<feature type="region of interest" description="Disordered" evidence="1">
    <location>
        <begin position="920"/>
        <end position="943"/>
    </location>
</feature>
<proteinExistence type="predicted"/>
<dbReference type="AlphaFoldDB" id="A0AAD6NCI7"/>
<reference evidence="3" key="1">
    <citation type="journal article" date="2023" name="IMA Fungus">
        <title>Comparative genomic study of the Penicillium genus elucidates a diverse pangenome and 15 lateral gene transfer events.</title>
        <authorList>
            <person name="Petersen C."/>
            <person name="Sorensen T."/>
            <person name="Nielsen M.R."/>
            <person name="Sondergaard T.E."/>
            <person name="Sorensen J.L."/>
            <person name="Fitzpatrick D.A."/>
            <person name="Frisvad J.C."/>
            <person name="Nielsen K.L."/>
        </authorList>
    </citation>
    <scope>NUCLEOTIDE SEQUENCE</scope>
    <source>
        <strain evidence="3">IBT 15450</strain>
    </source>
</reference>
<feature type="compositionally biased region" description="Basic residues" evidence="1">
    <location>
        <begin position="760"/>
        <end position="770"/>
    </location>
</feature>
<dbReference type="Gene3D" id="3.30.160.60">
    <property type="entry name" value="Classic Zinc Finger"/>
    <property type="match status" value="1"/>
</dbReference>
<feature type="compositionally biased region" description="Polar residues" evidence="1">
    <location>
        <begin position="207"/>
        <end position="237"/>
    </location>
</feature>
<evidence type="ECO:0000259" key="2">
    <source>
        <dbReference type="PROSITE" id="PS00028"/>
    </source>
</evidence>
<reference evidence="3" key="2">
    <citation type="submission" date="2023-01" db="EMBL/GenBank/DDBJ databases">
        <authorList>
            <person name="Petersen C."/>
        </authorList>
    </citation>
    <scope>NUCLEOTIDE SEQUENCE</scope>
    <source>
        <strain evidence="3">IBT 15450</strain>
    </source>
</reference>
<keyword evidence="4" id="KW-1185">Reference proteome</keyword>
<feature type="compositionally biased region" description="Polar residues" evidence="1">
    <location>
        <begin position="267"/>
        <end position="278"/>
    </location>
</feature>
<dbReference type="SMART" id="SM00355">
    <property type="entry name" value="ZnF_C2H2"/>
    <property type="match status" value="2"/>
</dbReference>
<dbReference type="InterPro" id="IPR013087">
    <property type="entry name" value="Znf_C2H2_type"/>
</dbReference>
<feature type="region of interest" description="Disordered" evidence="1">
    <location>
        <begin position="449"/>
        <end position="775"/>
    </location>
</feature>
<feature type="compositionally biased region" description="Polar residues" evidence="1">
    <location>
        <begin position="540"/>
        <end position="552"/>
    </location>
</feature>
<feature type="region of interest" description="Disordered" evidence="1">
    <location>
        <begin position="186"/>
        <end position="255"/>
    </location>
</feature>
<gene>
    <name evidence="3" type="ORF">N7460_004270</name>
</gene>
<feature type="compositionally biased region" description="Polar residues" evidence="1">
    <location>
        <begin position="688"/>
        <end position="704"/>
    </location>
</feature>
<feature type="domain" description="C2H2-type" evidence="2">
    <location>
        <begin position="795"/>
        <end position="818"/>
    </location>
</feature>
<feature type="compositionally biased region" description="Pro residues" evidence="1">
    <location>
        <begin position="520"/>
        <end position="532"/>
    </location>
</feature>
<comment type="caution">
    <text evidence="3">The sequence shown here is derived from an EMBL/GenBank/DDBJ whole genome shotgun (WGS) entry which is preliminary data.</text>
</comment>
<protein>
    <recommendedName>
        <fullName evidence="2">C2H2-type domain-containing protein</fullName>
    </recommendedName>
</protein>
<feature type="region of interest" description="Disordered" evidence="1">
    <location>
        <begin position="267"/>
        <end position="375"/>
    </location>
</feature>